<dbReference type="OrthoDB" id="5601at10239"/>
<dbReference type="Pfam" id="PF23926">
    <property type="entry name" value="LtfC"/>
    <property type="match status" value="1"/>
</dbReference>
<evidence type="ECO:0000313" key="3">
    <source>
        <dbReference type="Proteomes" id="UP000203948"/>
    </source>
</evidence>
<feature type="domain" description="LtfC/p132/Gp6 beta-sandwich" evidence="1">
    <location>
        <begin position="388"/>
        <end position="451"/>
    </location>
</feature>
<dbReference type="Proteomes" id="UP000203948">
    <property type="component" value="Segment"/>
</dbReference>
<dbReference type="InterPro" id="IPR055688">
    <property type="entry name" value="LtfC/p132/Gp6_b-sand"/>
</dbReference>
<proteinExistence type="predicted"/>
<organism evidence="2 3">
    <name type="scientific">Mycobacterium phage Phlei</name>
    <dbReference type="NCBI Taxonomy" id="1690684"/>
    <lineage>
        <taxon>Viruses</taxon>
        <taxon>Duplodnaviria</taxon>
        <taxon>Heunggongvirae</taxon>
        <taxon>Uroviricota</taxon>
        <taxon>Caudoviricetes</taxon>
        <taxon>Phleivirus</taxon>
        <taxon>Phleivirus Phlei</taxon>
    </lineage>
</organism>
<evidence type="ECO:0000259" key="1">
    <source>
        <dbReference type="Pfam" id="PF23926"/>
    </source>
</evidence>
<sequence>MTIGTPVDPDTLVLTRGRDFEWTFQNLDESGDPINFPAGNLFFELQTGGEHNCIQQIEVLKADDGEYTLIYDGVESEPIEFYDTIDTPYDLSIDIRSALENIPAIGAGNVEVSRTEMSPVWHMNFELTGESRNEIQELSVVNLLGWLGQVLSEGWMILSYRQSDTEPISFEANAAEIQAALEELPQIGKGNIEVTKVAGSNGKFHIEYKGLLASRDVDQIQVRAYEKNASDWFGGGLLANLLTTFKTKTIQNGRRAILDGRMMDTLTQKITDFYGIFDRKLDIDLQFIIKNNTTFTVIARSRQGYSDVDLATFDVLFNGSMLFNYLDNHILLEDAIESVTVDQYWNHRYTVEFVNEQANKPHPKIVGNAEDLTSSITITPVTPEVKVTYIDVGRAPVTYWNFDIEGDAASLKVESEEVDTIGNRTPWHLVFLPDGEEAGGTLVARGKVQVQQ</sequence>
<evidence type="ECO:0000313" key="2">
    <source>
        <dbReference type="EMBL" id="ALA48116.1"/>
    </source>
</evidence>
<protein>
    <recommendedName>
        <fullName evidence="1">LtfC/p132/Gp6 beta-sandwich domain-containing protein</fullName>
    </recommendedName>
</protein>
<dbReference type="EMBL" id="KT206225">
    <property type="protein sequence ID" value="ALA48116.1"/>
    <property type="molecule type" value="Genomic_DNA"/>
</dbReference>
<reference evidence="2 3" key="1">
    <citation type="journal article" date="2016" name="Arch. Virol.">
        <title>Genome sequence of a cluster A13 mycobacteriophage detected in Mycobacterium phlei over a half century ago.</title>
        <authorList>
            <person name="Marton S."/>
            <person name="Feher E."/>
            <person name="Horvath B."/>
            <person name="Haber K."/>
            <person name="Somogyi P."/>
            <person name="Minarovits J."/>
            <person name="Banyai K."/>
        </authorList>
    </citation>
    <scope>NUCLEOTIDE SEQUENCE [LARGE SCALE GENOMIC DNA]</scope>
</reference>
<keyword evidence="3" id="KW-1185">Reference proteome</keyword>
<dbReference type="GeneID" id="26517050"/>
<dbReference type="RefSeq" id="YP_009187997.1">
    <property type="nucleotide sequence ID" value="NC_028662.1"/>
</dbReference>
<dbReference type="KEGG" id="vg:26517050"/>
<name>A0A0N7E4G1_9CAUD</name>
<accession>A0A0N7E4G1</accession>